<name>A0ABR7HQ58_9FIRM</name>
<accession>A0ABR7HQ58</accession>
<dbReference type="Proteomes" id="UP000660021">
    <property type="component" value="Unassembled WGS sequence"/>
</dbReference>
<protein>
    <submittedName>
        <fullName evidence="3">Helix-turn-helix transcriptional regulator</fullName>
    </submittedName>
</protein>
<keyword evidence="4" id="KW-1185">Reference proteome</keyword>
<proteinExistence type="predicted"/>
<dbReference type="EMBL" id="JACOPR010000001">
    <property type="protein sequence ID" value="MBC5729653.1"/>
    <property type="molecule type" value="Genomic_DNA"/>
</dbReference>
<dbReference type="PANTHER" id="PTHR46558">
    <property type="entry name" value="TRACRIPTIONAL REGULATORY PROTEIN-RELATED-RELATED"/>
    <property type="match status" value="1"/>
</dbReference>
<comment type="caution">
    <text evidence="3">The sequence shown here is derived from an EMBL/GenBank/DDBJ whole genome shotgun (WGS) entry which is preliminary data.</text>
</comment>
<gene>
    <name evidence="3" type="ORF">H8S34_02250</name>
</gene>
<keyword evidence="1" id="KW-0238">DNA-binding</keyword>
<evidence type="ECO:0000313" key="4">
    <source>
        <dbReference type="Proteomes" id="UP000660021"/>
    </source>
</evidence>
<dbReference type="PANTHER" id="PTHR46558:SF11">
    <property type="entry name" value="HTH-TYPE TRANSCRIPTIONAL REGULATOR XRE"/>
    <property type="match status" value="1"/>
</dbReference>
<dbReference type="InterPro" id="IPR001387">
    <property type="entry name" value="Cro/C1-type_HTH"/>
</dbReference>
<sequence>MYHNELFGLRLRKMRSHNHETQRELAEVLGVKPNQIGEMENGRGATTLAKLAQLCAHYNVTADYLLGLTDEPRPLR</sequence>
<dbReference type="RefSeq" id="WP_101693742.1">
    <property type="nucleotide sequence ID" value="NZ_JACOPR010000001.1"/>
</dbReference>
<dbReference type="SMART" id="SM00530">
    <property type="entry name" value="HTH_XRE"/>
    <property type="match status" value="1"/>
</dbReference>
<evidence type="ECO:0000256" key="1">
    <source>
        <dbReference type="ARBA" id="ARBA00023125"/>
    </source>
</evidence>
<evidence type="ECO:0000313" key="3">
    <source>
        <dbReference type="EMBL" id="MBC5729653.1"/>
    </source>
</evidence>
<dbReference type="Pfam" id="PF01381">
    <property type="entry name" value="HTH_3"/>
    <property type="match status" value="1"/>
</dbReference>
<evidence type="ECO:0000259" key="2">
    <source>
        <dbReference type="PROSITE" id="PS50943"/>
    </source>
</evidence>
<reference evidence="3 4" key="1">
    <citation type="submission" date="2020-08" db="EMBL/GenBank/DDBJ databases">
        <title>Genome public.</title>
        <authorList>
            <person name="Liu C."/>
            <person name="Sun Q."/>
        </authorList>
    </citation>
    <scope>NUCLEOTIDE SEQUENCE [LARGE SCALE GENOMIC DNA]</scope>
    <source>
        <strain evidence="3 4">New-38</strain>
    </source>
</reference>
<feature type="domain" description="HTH cro/C1-type" evidence="2">
    <location>
        <begin position="11"/>
        <end position="65"/>
    </location>
</feature>
<organism evidence="3 4">
    <name type="scientific">Pseudoflavonifractor hominis</name>
    <dbReference type="NCBI Taxonomy" id="2763059"/>
    <lineage>
        <taxon>Bacteria</taxon>
        <taxon>Bacillati</taxon>
        <taxon>Bacillota</taxon>
        <taxon>Clostridia</taxon>
        <taxon>Eubacteriales</taxon>
        <taxon>Oscillospiraceae</taxon>
        <taxon>Pseudoflavonifractor</taxon>
    </lineage>
</organism>
<dbReference type="SUPFAM" id="SSF47413">
    <property type="entry name" value="lambda repressor-like DNA-binding domains"/>
    <property type="match status" value="1"/>
</dbReference>
<dbReference type="InterPro" id="IPR010982">
    <property type="entry name" value="Lambda_DNA-bd_dom_sf"/>
</dbReference>
<dbReference type="CDD" id="cd00093">
    <property type="entry name" value="HTH_XRE"/>
    <property type="match status" value="1"/>
</dbReference>
<dbReference type="PROSITE" id="PS50943">
    <property type="entry name" value="HTH_CROC1"/>
    <property type="match status" value="1"/>
</dbReference>
<dbReference type="Gene3D" id="1.10.260.40">
    <property type="entry name" value="lambda repressor-like DNA-binding domains"/>
    <property type="match status" value="1"/>
</dbReference>